<gene>
    <name evidence="9" type="ORF">LCGC14_0879380</name>
</gene>
<dbReference type="InterPro" id="IPR046938">
    <property type="entry name" value="DNA_clamp_sf"/>
</dbReference>
<evidence type="ECO:0000256" key="4">
    <source>
        <dbReference type="ARBA" id="ARBA00022679"/>
    </source>
</evidence>
<dbReference type="EMBL" id="LAZR01002756">
    <property type="protein sequence ID" value="KKN25969.1"/>
    <property type="molecule type" value="Genomic_DNA"/>
</dbReference>
<reference evidence="9" key="1">
    <citation type="journal article" date="2015" name="Nature">
        <title>Complex archaea that bridge the gap between prokaryotes and eukaryotes.</title>
        <authorList>
            <person name="Spang A."/>
            <person name="Saw J.H."/>
            <person name="Jorgensen S.L."/>
            <person name="Zaremba-Niedzwiedzka K."/>
            <person name="Martijn J."/>
            <person name="Lind A.E."/>
            <person name="van Eijk R."/>
            <person name="Schleper C."/>
            <person name="Guy L."/>
            <person name="Ettema T.J."/>
        </authorList>
    </citation>
    <scope>NUCLEOTIDE SEQUENCE</scope>
</reference>
<dbReference type="GO" id="GO:0006271">
    <property type="term" value="P:DNA strand elongation involved in DNA replication"/>
    <property type="evidence" value="ECO:0007669"/>
    <property type="project" value="TreeGrafter"/>
</dbReference>
<name>A0A0F9P789_9ZZZZ</name>
<evidence type="ECO:0000313" key="9">
    <source>
        <dbReference type="EMBL" id="KKN25969.1"/>
    </source>
</evidence>
<dbReference type="PANTHER" id="PTHR30478:SF0">
    <property type="entry name" value="BETA SLIDING CLAMP"/>
    <property type="match status" value="1"/>
</dbReference>
<dbReference type="GO" id="GO:0009360">
    <property type="term" value="C:DNA polymerase III complex"/>
    <property type="evidence" value="ECO:0007669"/>
    <property type="project" value="InterPro"/>
</dbReference>
<dbReference type="GO" id="GO:0003887">
    <property type="term" value="F:DNA-directed DNA polymerase activity"/>
    <property type="evidence" value="ECO:0007669"/>
    <property type="project" value="UniProtKB-KW"/>
</dbReference>
<dbReference type="GO" id="GO:0005737">
    <property type="term" value="C:cytoplasm"/>
    <property type="evidence" value="ECO:0007669"/>
    <property type="project" value="UniProtKB-SubCell"/>
</dbReference>
<dbReference type="AlphaFoldDB" id="A0A0F9P789"/>
<comment type="subcellular location">
    <subcellularLocation>
        <location evidence="1">Cytoplasm</location>
    </subcellularLocation>
</comment>
<accession>A0A0F9P789</accession>
<dbReference type="GO" id="GO:0003677">
    <property type="term" value="F:DNA binding"/>
    <property type="evidence" value="ECO:0007669"/>
    <property type="project" value="UniProtKB-KW"/>
</dbReference>
<evidence type="ECO:0000256" key="6">
    <source>
        <dbReference type="ARBA" id="ARBA00022705"/>
    </source>
</evidence>
<evidence type="ECO:0000256" key="7">
    <source>
        <dbReference type="ARBA" id="ARBA00022932"/>
    </source>
</evidence>
<proteinExistence type="inferred from homology"/>
<keyword evidence="7" id="KW-0239">DNA-directed DNA polymerase</keyword>
<dbReference type="Gene3D" id="3.70.10.10">
    <property type="match status" value="1"/>
</dbReference>
<evidence type="ECO:0008006" key="10">
    <source>
        <dbReference type="Google" id="ProtNLM"/>
    </source>
</evidence>
<evidence type="ECO:0000256" key="8">
    <source>
        <dbReference type="ARBA" id="ARBA00023125"/>
    </source>
</evidence>
<dbReference type="SUPFAM" id="SSF55979">
    <property type="entry name" value="DNA clamp"/>
    <property type="match status" value="1"/>
</dbReference>
<evidence type="ECO:0000256" key="5">
    <source>
        <dbReference type="ARBA" id="ARBA00022695"/>
    </source>
</evidence>
<evidence type="ECO:0000256" key="3">
    <source>
        <dbReference type="ARBA" id="ARBA00022490"/>
    </source>
</evidence>
<comment type="caution">
    <text evidence="9">The sequence shown here is derived from an EMBL/GenBank/DDBJ whole genome shotgun (WGS) entry which is preliminary data.</text>
</comment>
<dbReference type="InterPro" id="IPR001001">
    <property type="entry name" value="DNA_polIII_beta"/>
</dbReference>
<evidence type="ECO:0000256" key="2">
    <source>
        <dbReference type="ARBA" id="ARBA00010752"/>
    </source>
</evidence>
<evidence type="ECO:0000256" key="1">
    <source>
        <dbReference type="ARBA" id="ARBA00004496"/>
    </source>
</evidence>
<keyword evidence="3" id="KW-0963">Cytoplasm</keyword>
<dbReference type="PANTHER" id="PTHR30478">
    <property type="entry name" value="DNA POLYMERASE III SUBUNIT BETA"/>
    <property type="match status" value="1"/>
</dbReference>
<keyword evidence="8" id="KW-0238">DNA-binding</keyword>
<comment type="similarity">
    <text evidence="2">Belongs to the beta sliding clamp family.</text>
</comment>
<protein>
    <recommendedName>
        <fullName evidence="10">DNA polymerase III beta sliding clamp central domain-containing protein</fullName>
    </recommendedName>
</protein>
<dbReference type="Gene3D" id="3.10.150.10">
    <property type="entry name" value="DNA Polymerase III, subunit A, domain 2"/>
    <property type="match status" value="1"/>
</dbReference>
<keyword evidence="4" id="KW-0808">Transferase</keyword>
<sequence length="341" mass="37085">MQVKDLSYLAEISRLAERDPSIVQFFLSERTAQIRGMYCAAIRKSPHRTGIDRTVDLDGRLLAGAIGLMDPEADLALSIASTSVVLRAGGRRAVLRMRTDAAPDDFPSLEKRRSVAVKALHTAVSFLRECTSDATLNPVLTGIMFSSSKHGLILSATDGEKKFGTVALPLKIPAQRQVVPAADLDAALGLLGDKATIYFDGGAIFLSDAHTSIRLSLLQGEFPSMGSLPKPKSYKNEVRFDAEHLKPAIKAATLMDDERMLSLVIKDGSAAWIVQGQEVGGFRILIGKRKADDMSISFNADWVAAAQYVGDKMTMKYKDGRTPVLFVGPNNYLLWASTIVR</sequence>
<organism evidence="9">
    <name type="scientific">marine sediment metagenome</name>
    <dbReference type="NCBI Taxonomy" id="412755"/>
    <lineage>
        <taxon>unclassified sequences</taxon>
        <taxon>metagenomes</taxon>
        <taxon>ecological metagenomes</taxon>
    </lineage>
</organism>
<keyword evidence="5" id="KW-0548">Nucleotidyltransferase</keyword>
<keyword evidence="6" id="KW-0235">DNA replication</keyword>